<dbReference type="CDD" id="cd02792">
    <property type="entry name" value="MopB_CT_Formate-Dh-Na-like"/>
    <property type="match status" value="1"/>
</dbReference>
<dbReference type="RefSeq" id="WP_275823079.1">
    <property type="nucleotide sequence ID" value="NZ_JARHUD010000006.1"/>
</dbReference>
<evidence type="ECO:0000256" key="3">
    <source>
        <dbReference type="ARBA" id="ARBA00004196"/>
    </source>
</evidence>
<dbReference type="PANTHER" id="PTHR43598:SF1">
    <property type="entry name" value="FORMATE DEHYDROGENASE-O MAJOR SUBUNIT"/>
    <property type="match status" value="1"/>
</dbReference>
<dbReference type="Pfam" id="PF01568">
    <property type="entry name" value="Molydop_binding"/>
    <property type="match status" value="1"/>
</dbReference>
<dbReference type="SUPFAM" id="SSF53706">
    <property type="entry name" value="Formate dehydrogenase/DMSO reductase, domains 1-3"/>
    <property type="match status" value="1"/>
</dbReference>
<name>A0ABT5YNJ8_9PROT</name>
<accession>A0ABT5YNJ8</accession>
<evidence type="ECO:0000256" key="5">
    <source>
        <dbReference type="ARBA" id="ARBA00022485"/>
    </source>
</evidence>
<comment type="caution">
    <text evidence="13">The sequence shown here is derived from an EMBL/GenBank/DDBJ whole genome shotgun (WGS) entry which is preliminary data.</text>
</comment>
<sequence>MLTKKANGAASGPRLSKAFAGVIGGAVDRRTFLKRSGLAAGGVAAASAMSLGRVRKAEAQSSNGSAEIRKSVCTHCSVGCTVLAEVKNGVWVGQEPGWDSPFNLGSHCAKGAAVREHAHGERRLKHPVKLVNGQWERISWDQAINEIGDQMLDIRETSGPDSVYWLGSAKHNNEQSYLIRKFAAYWGTNNIDHQARICHSTTVAGVANTWGYGAMTNSYNDLHNARAIFQIGGNPAEAHPVAMQHMLKAKEENSAPFIVCDPRFTRTAAHASEYVRFRPGTDVALIWGILWHVFENGWEDREYIRQRVYGMDQIRAEVAKWTPEETERVTGVPGSQLHRVARTLANNRPFSIVWCMGSTQHATGNANVRAYCVMGLALGIIGKPGGGANIYRGHDNVQGATDLGVTQDTLPGYYGLATGSWKHWARVWETDYDYLLSRFGSQELMEKAGVPVSRWFDLALESKENIDQPDNLRAMVFWGHAPNSQTRMPDMRRAMSKLDMLVVIDPFPSVTAVMHDRTDGVYLLPATTQFETVGSVTASNRSLQWREKVMDPLFESKVDHEIMYLFAEKFGFADEMFKNIAVEGKEPSVEDITREFNRGMWTIGYTGQSPERLKAHMANQQTFDKTSLRALGGPCDGDYYGLPWPCWGTPEFNHPGSPVLYNAEQAVADGGMGFRARFGVERDGVNLLADGSHNPGSEIEDGYPEFTMAMLKSLGWDSDLTEEEMAAIEHAAAGGDIDAVNWKIDNSGGIQRVAIEHGCAPYGNAKARAVVWNFPDPVPLHREPLYTPRRDLVADYPTHEDRTSMRLPLLFKSIQDQDFSENFPIVLTSGRLVEYEGGGDETRSNPWLAELQQDMFVEINPRDANNRGIRDGDDVWVYGPDNSDDNPVRIKVKALVTERVGNGVAFMPFHFGGHWMGEDLRSKYPKGSDPYVLGESTNTIQTYGYDVVTQMQETKSTLCQIERA</sequence>
<dbReference type="SUPFAM" id="SSF50692">
    <property type="entry name" value="ADC-like"/>
    <property type="match status" value="1"/>
</dbReference>
<dbReference type="Gene3D" id="2.20.25.90">
    <property type="entry name" value="ADC-like domains"/>
    <property type="match status" value="1"/>
</dbReference>
<reference evidence="13 14" key="1">
    <citation type="submission" date="2023-03" db="EMBL/GenBank/DDBJ databases">
        <title>Fodinicurvata sp. CAU 1616 isolated from sea sendiment.</title>
        <authorList>
            <person name="Kim W."/>
        </authorList>
    </citation>
    <scope>NUCLEOTIDE SEQUENCE [LARGE SCALE GENOMIC DNA]</scope>
    <source>
        <strain evidence="13 14">CAU 1616</strain>
    </source>
</reference>
<keyword evidence="11" id="KW-0411">Iron-sulfur</keyword>
<keyword evidence="8" id="KW-0732">Signal</keyword>
<dbReference type="Gene3D" id="2.40.40.20">
    <property type="match status" value="1"/>
</dbReference>
<evidence type="ECO:0000256" key="1">
    <source>
        <dbReference type="ARBA" id="ARBA00001942"/>
    </source>
</evidence>
<evidence type="ECO:0000256" key="9">
    <source>
        <dbReference type="ARBA" id="ARBA00023002"/>
    </source>
</evidence>
<evidence type="ECO:0000256" key="10">
    <source>
        <dbReference type="ARBA" id="ARBA00023004"/>
    </source>
</evidence>
<comment type="similarity">
    <text evidence="4">Belongs to the prokaryotic molybdopterin-containing oxidoreductase family.</text>
</comment>
<dbReference type="InterPro" id="IPR009010">
    <property type="entry name" value="Asp_de-COase-like_dom_sf"/>
</dbReference>
<evidence type="ECO:0000256" key="11">
    <source>
        <dbReference type="ARBA" id="ARBA00023014"/>
    </source>
</evidence>
<dbReference type="PROSITE" id="PS00551">
    <property type="entry name" value="MOLYBDOPTERIN_PROK_1"/>
    <property type="match status" value="1"/>
</dbReference>
<evidence type="ECO:0000256" key="4">
    <source>
        <dbReference type="ARBA" id="ARBA00010312"/>
    </source>
</evidence>
<evidence type="ECO:0000259" key="12">
    <source>
        <dbReference type="PROSITE" id="PS51669"/>
    </source>
</evidence>
<keyword evidence="10" id="KW-0408">Iron</keyword>
<keyword evidence="7" id="KW-0479">Metal-binding</keyword>
<dbReference type="Proteomes" id="UP001215503">
    <property type="component" value="Unassembled WGS sequence"/>
</dbReference>
<dbReference type="PANTHER" id="PTHR43598">
    <property type="entry name" value="TUNGSTEN-CONTAINING FORMYLMETHANOFURAN DEHYDROGENASE 2 SUBUNIT B"/>
    <property type="match status" value="1"/>
</dbReference>
<dbReference type="InterPro" id="IPR027467">
    <property type="entry name" value="MopterinOxRdtase_cofactor_BS"/>
</dbReference>
<evidence type="ECO:0000313" key="14">
    <source>
        <dbReference type="Proteomes" id="UP001215503"/>
    </source>
</evidence>
<protein>
    <submittedName>
        <fullName evidence="13">Formate dehydrogenase subunit alpha</fullName>
    </submittedName>
</protein>
<gene>
    <name evidence="13" type="ORF">P2G67_11210</name>
</gene>
<organism evidence="13 14">
    <name type="scientific">Aquibaculum arenosum</name>
    <dbReference type="NCBI Taxonomy" id="3032591"/>
    <lineage>
        <taxon>Bacteria</taxon>
        <taxon>Pseudomonadati</taxon>
        <taxon>Pseudomonadota</taxon>
        <taxon>Alphaproteobacteria</taxon>
        <taxon>Rhodospirillales</taxon>
        <taxon>Rhodovibrionaceae</taxon>
        <taxon>Aquibaculum</taxon>
    </lineage>
</organism>
<keyword evidence="14" id="KW-1185">Reference proteome</keyword>
<dbReference type="InterPro" id="IPR006963">
    <property type="entry name" value="Mopterin_OxRdtase_4Fe-4S_dom"/>
</dbReference>
<comment type="cofactor">
    <cofactor evidence="2">
        <name>[4Fe-4S] cluster</name>
        <dbReference type="ChEBI" id="CHEBI:49883"/>
    </cofactor>
</comment>
<comment type="cofactor">
    <cofactor evidence="1">
        <name>Mo-bis(molybdopterin guanine dinucleotide)</name>
        <dbReference type="ChEBI" id="CHEBI:60539"/>
    </cofactor>
</comment>
<comment type="subcellular location">
    <subcellularLocation>
        <location evidence="3">Cell envelope</location>
    </subcellularLocation>
</comment>
<dbReference type="EMBL" id="JARHUD010000006">
    <property type="protein sequence ID" value="MDF2096546.1"/>
    <property type="molecule type" value="Genomic_DNA"/>
</dbReference>
<keyword evidence="5" id="KW-0004">4Fe-4S</keyword>
<evidence type="ECO:0000256" key="8">
    <source>
        <dbReference type="ARBA" id="ARBA00022729"/>
    </source>
</evidence>
<keyword evidence="6" id="KW-0500">Molybdenum</keyword>
<dbReference type="InterPro" id="IPR006311">
    <property type="entry name" value="TAT_signal"/>
</dbReference>
<dbReference type="PIRSF" id="PIRSF036643">
    <property type="entry name" value="FDH_alpha"/>
    <property type="match status" value="1"/>
</dbReference>
<dbReference type="Gene3D" id="3.40.228.10">
    <property type="entry name" value="Dimethylsulfoxide Reductase, domain 2"/>
    <property type="match status" value="1"/>
</dbReference>
<dbReference type="Gene3D" id="3.40.50.740">
    <property type="match status" value="1"/>
</dbReference>
<dbReference type="PROSITE" id="PS51669">
    <property type="entry name" value="4FE4S_MOW_BIS_MGD"/>
    <property type="match status" value="1"/>
</dbReference>
<dbReference type="PROSITE" id="PS51318">
    <property type="entry name" value="TAT"/>
    <property type="match status" value="1"/>
</dbReference>
<evidence type="ECO:0000313" key="13">
    <source>
        <dbReference type="EMBL" id="MDF2096546.1"/>
    </source>
</evidence>
<evidence type="ECO:0000256" key="6">
    <source>
        <dbReference type="ARBA" id="ARBA00022505"/>
    </source>
</evidence>
<dbReference type="SMART" id="SM00926">
    <property type="entry name" value="Molybdop_Fe4S4"/>
    <property type="match status" value="1"/>
</dbReference>
<dbReference type="InterPro" id="IPR006656">
    <property type="entry name" value="Mopterin_OxRdtase"/>
</dbReference>
<dbReference type="Pfam" id="PF04879">
    <property type="entry name" value="Molybdop_Fe4S4"/>
    <property type="match status" value="1"/>
</dbReference>
<feature type="domain" description="4Fe-4S Mo/W bis-MGD-type" evidence="12">
    <location>
        <begin position="66"/>
        <end position="122"/>
    </location>
</feature>
<dbReference type="Pfam" id="PF00384">
    <property type="entry name" value="Molybdopterin"/>
    <property type="match status" value="1"/>
</dbReference>
<proteinExistence type="inferred from homology"/>
<evidence type="ECO:0000256" key="2">
    <source>
        <dbReference type="ARBA" id="ARBA00001966"/>
    </source>
</evidence>
<dbReference type="InterPro" id="IPR006657">
    <property type="entry name" value="MoPterin_dinucl-bd_dom"/>
</dbReference>
<evidence type="ECO:0000256" key="7">
    <source>
        <dbReference type="ARBA" id="ARBA00022723"/>
    </source>
</evidence>
<keyword evidence="9" id="KW-0560">Oxidoreductase</keyword>